<evidence type="ECO:0000313" key="6">
    <source>
        <dbReference type="EMBL" id="QCC50824.1"/>
    </source>
</evidence>
<dbReference type="PROSITE" id="PS00584">
    <property type="entry name" value="PFKB_KINASES_2"/>
    <property type="match status" value="1"/>
</dbReference>
<evidence type="ECO:0000256" key="2">
    <source>
        <dbReference type="ARBA" id="ARBA00022679"/>
    </source>
</evidence>
<name>A0A4D6H9T0_9EURY</name>
<dbReference type="Proteomes" id="UP000296706">
    <property type="component" value="Chromosome"/>
</dbReference>
<dbReference type="InterPro" id="IPR002139">
    <property type="entry name" value="Ribo/fructo_kinase"/>
</dbReference>
<dbReference type="STRING" id="1457250.GCA_000755225_00291"/>
<dbReference type="GeneID" id="39847400"/>
<dbReference type="InterPro" id="IPR002173">
    <property type="entry name" value="Carboh/pur_kinase_PfkB_CS"/>
</dbReference>
<evidence type="ECO:0000313" key="7">
    <source>
        <dbReference type="Proteomes" id="UP000296706"/>
    </source>
</evidence>
<dbReference type="PANTHER" id="PTHR10584:SF166">
    <property type="entry name" value="RIBOKINASE"/>
    <property type="match status" value="1"/>
</dbReference>
<evidence type="ECO:0000259" key="5">
    <source>
        <dbReference type="Pfam" id="PF00294"/>
    </source>
</evidence>
<proteinExistence type="inferred from homology"/>
<dbReference type="KEGG" id="hsn:DV733_06010"/>
<evidence type="ECO:0000256" key="3">
    <source>
        <dbReference type="ARBA" id="ARBA00022777"/>
    </source>
</evidence>
<feature type="domain" description="Carbohydrate kinase PfkB" evidence="5">
    <location>
        <begin position="1"/>
        <end position="273"/>
    </location>
</feature>
<dbReference type="Pfam" id="PF00294">
    <property type="entry name" value="PfkB"/>
    <property type="match status" value="1"/>
</dbReference>
<accession>A0A4D6H9T0</accession>
<dbReference type="InterPro" id="IPR029056">
    <property type="entry name" value="Ribokinase-like"/>
</dbReference>
<dbReference type="PANTHER" id="PTHR10584">
    <property type="entry name" value="SUGAR KINASE"/>
    <property type="match status" value="1"/>
</dbReference>
<dbReference type="SUPFAM" id="SSF53613">
    <property type="entry name" value="Ribokinase-like"/>
    <property type="match status" value="1"/>
</dbReference>
<protein>
    <submittedName>
        <fullName evidence="6">Carbohydrate kinase family protein</fullName>
    </submittedName>
</protein>
<dbReference type="EMBL" id="CP031310">
    <property type="protein sequence ID" value="QCC50824.1"/>
    <property type="molecule type" value="Genomic_DNA"/>
</dbReference>
<dbReference type="OrthoDB" id="26949at2157"/>
<keyword evidence="2 4" id="KW-0808">Transferase</keyword>
<evidence type="ECO:0000256" key="4">
    <source>
        <dbReference type="RuleBase" id="RU003704"/>
    </source>
</evidence>
<dbReference type="GO" id="GO:0006796">
    <property type="term" value="P:phosphate-containing compound metabolic process"/>
    <property type="evidence" value="ECO:0007669"/>
    <property type="project" value="UniProtKB-ARBA"/>
</dbReference>
<keyword evidence="3 4" id="KW-0418">Kinase</keyword>
<dbReference type="InterPro" id="IPR011611">
    <property type="entry name" value="PfkB_dom"/>
</dbReference>
<dbReference type="GO" id="GO:0016301">
    <property type="term" value="F:kinase activity"/>
    <property type="evidence" value="ECO:0007669"/>
    <property type="project" value="UniProtKB-KW"/>
</dbReference>
<dbReference type="Gene3D" id="3.40.1190.20">
    <property type="match status" value="1"/>
</dbReference>
<gene>
    <name evidence="6" type="ORF">DV733_06010</name>
</gene>
<dbReference type="PRINTS" id="PR00990">
    <property type="entry name" value="RIBOKINASE"/>
</dbReference>
<dbReference type="RefSeq" id="WP_049995617.1">
    <property type="nucleotide sequence ID" value="NZ_CP031310.1"/>
</dbReference>
<dbReference type="AlphaFoldDB" id="A0A4D6H9T0"/>
<comment type="similarity">
    <text evidence="1 4">Belongs to the carbohydrate kinase PfkB family.</text>
</comment>
<evidence type="ECO:0000256" key="1">
    <source>
        <dbReference type="ARBA" id="ARBA00010688"/>
    </source>
</evidence>
<keyword evidence="7" id="KW-1185">Reference proteome</keyword>
<reference evidence="6 7" key="1">
    <citation type="journal article" date="2019" name="Nat. Commun.">
        <title>A new type of DNA phosphorothioation-based antiviral system in archaea.</title>
        <authorList>
            <person name="Xiong L."/>
            <person name="Liu S."/>
            <person name="Chen S."/>
            <person name="Xiao Y."/>
            <person name="Zhu B."/>
            <person name="Gao Y."/>
            <person name="Zhang Y."/>
            <person name="Chen B."/>
            <person name="Luo J."/>
            <person name="Deng Z."/>
            <person name="Chen X."/>
            <person name="Wang L."/>
            <person name="Chen S."/>
        </authorList>
    </citation>
    <scope>NUCLEOTIDE SEQUENCE [LARGE SCALE GENOMIC DNA]</scope>
    <source>
        <strain evidence="6 7">CBA1105</strain>
    </source>
</reference>
<organism evidence="6 7">
    <name type="scientific">Halapricum salinum</name>
    <dbReference type="NCBI Taxonomy" id="1457250"/>
    <lineage>
        <taxon>Archaea</taxon>
        <taxon>Methanobacteriati</taxon>
        <taxon>Methanobacteriota</taxon>
        <taxon>Stenosarchaea group</taxon>
        <taxon>Halobacteria</taxon>
        <taxon>Halobacteriales</taxon>
        <taxon>Haloarculaceae</taxon>
        <taxon>Halapricum</taxon>
    </lineage>
</organism>
<sequence>MTRIVCAGHVNWDVTLQVDRLPEADGEARITGQRQAGGGSASNAAAVLAGLDVETTLIGSVGVDEHGHLVRREMDALGVETALVEVAEGETTVKYLVVDRGGEVMVLGNEGANEHYSVDDVDVAAIRGADHLHLTNQRPATALELAETAVEAGVSVSFDPGRRIADRAYDPVVELTDCLFVNDREADLVESEGLLDGVRTVVVKHGADGAEVREGATTVSHLGFPVEPVDTTGAGDAFAAGFLAAREDRTTAQALAVANACGALAARTLGARLYLSWDDVEAMLSVDQE</sequence>